<feature type="transmembrane region" description="Helical" evidence="9">
    <location>
        <begin position="72"/>
        <end position="103"/>
    </location>
</feature>
<dbReference type="RefSeq" id="WP_114549462.1">
    <property type="nucleotide sequence ID" value="NZ_PPUT01000025.1"/>
</dbReference>
<dbReference type="PANTHER" id="PTHR30614:SF20">
    <property type="entry name" value="GLUTAMINE TRANSPORT SYSTEM PERMEASE PROTEIN GLNP"/>
    <property type="match status" value="1"/>
</dbReference>
<dbReference type="EMBL" id="PPUT01000025">
    <property type="protein sequence ID" value="RDC42789.1"/>
    <property type="molecule type" value="Genomic_DNA"/>
</dbReference>
<dbReference type="PROSITE" id="PS50928">
    <property type="entry name" value="ABC_TM1"/>
    <property type="match status" value="1"/>
</dbReference>
<dbReference type="Gene3D" id="1.10.3720.10">
    <property type="entry name" value="MetI-like"/>
    <property type="match status" value="1"/>
</dbReference>
<feature type="transmembrane region" description="Helical" evidence="9">
    <location>
        <begin position="20"/>
        <end position="51"/>
    </location>
</feature>
<organism evidence="12 13">
    <name type="scientific">Adlercreutzia equolifaciens subsp. celatus</name>
    <dbReference type="NCBI Taxonomy" id="394340"/>
    <lineage>
        <taxon>Bacteria</taxon>
        <taxon>Bacillati</taxon>
        <taxon>Actinomycetota</taxon>
        <taxon>Coriobacteriia</taxon>
        <taxon>Eggerthellales</taxon>
        <taxon>Eggerthellaceae</taxon>
        <taxon>Adlercreutzia</taxon>
    </lineage>
</organism>
<evidence type="ECO:0000259" key="11">
    <source>
        <dbReference type="PROSITE" id="PS50928"/>
    </source>
</evidence>
<comment type="caution">
    <text evidence="12">The sequence shown here is derived from an EMBL/GenBank/DDBJ whole genome shotgun (WGS) entry which is preliminary data.</text>
</comment>
<evidence type="ECO:0000313" key="12">
    <source>
        <dbReference type="EMBL" id="RDC42789.1"/>
    </source>
</evidence>
<evidence type="ECO:0000256" key="9">
    <source>
        <dbReference type="RuleBase" id="RU363032"/>
    </source>
</evidence>
<evidence type="ECO:0000313" key="13">
    <source>
        <dbReference type="Proteomes" id="UP000253805"/>
    </source>
</evidence>
<dbReference type="CDD" id="cd06261">
    <property type="entry name" value="TM_PBP2"/>
    <property type="match status" value="1"/>
</dbReference>
<keyword evidence="7 9" id="KW-1133">Transmembrane helix</keyword>
<feature type="domain" description="ABC transmembrane type-1" evidence="11">
    <location>
        <begin position="24"/>
        <end position="212"/>
    </location>
</feature>
<keyword evidence="4" id="KW-1003">Cell membrane</keyword>
<dbReference type="GO" id="GO:0022857">
    <property type="term" value="F:transmembrane transporter activity"/>
    <property type="evidence" value="ECO:0007669"/>
    <property type="project" value="InterPro"/>
</dbReference>
<dbReference type="InterPro" id="IPR000515">
    <property type="entry name" value="MetI-like"/>
</dbReference>
<feature type="transmembrane region" description="Helical" evidence="9">
    <location>
        <begin position="189"/>
        <end position="209"/>
    </location>
</feature>
<evidence type="ECO:0000256" key="3">
    <source>
        <dbReference type="ARBA" id="ARBA00022448"/>
    </source>
</evidence>
<evidence type="ECO:0000256" key="1">
    <source>
        <dbReference type="ARBA" id="ARBA00004651"/>
    </source>
</evidence>
<evidence type="ECO:0000256" key="5">
    <source>
        <dbReference type="ARBA" id="ARBA00022692"/>
    </source>
</evidence>
<evidence type="ECO:0000256" key="2">
    <source>
        <dbReference type="ARBA" id="ARBA00010072"/>
    </source>
</evidence>
<keyword evidence="3 9" id="KW-0813">Transport</keyword>
<dbReference type="NCBIfam" id="TIGR01726">
    <property type="entry name" value="HEQRo_perm_3TM"/>
    <property type="match status" value="1"/>
</dbReference>
<dbReference type="InterPro" id="IPR010065">
    <property type="entry name" value="AA_ABC_transptr_permease_3TM"/>
</dbReference>
<dbReference type="GO" id="GO:0006865">
    <property type="term" value="P:amino acid transport"/>
    <property type="evidence" value="ECO:0007669"/>
    <property type="project" value="UniProtKB-KW"/>
</dbReference>
<dbReference type="PANTHER" id="PTHR30614">
    <property type="entry name" value="MEMBRANE COMPONENT OF AMINO ACID ABC TRANSPORTER"/>
    <property type="match status" value="1"/>
</dbReference>
<reference evidence="12 13" key="1">
    <citation type="journal article" date="2018" name="Elife">
        <title>Discovery and characterization of a prevalent human gut bacterial enzyme sufficient for the inactivation of a family of plant toxins.</title>
        <authorList>
            <person name="Koppel N."/>
            <person name="Bisanz J.E."/>
            <person name="Pandelia M.E."/>
            <person name="Turnbaugh P.J."/>
            <person name="Balskus E.P."/>
        </authorList>
    </citation>
    <scope>NUCLEOTIDE SEQUENCE [LARGE SCALE GENOMIC DNA]</scope>
    <source>
        <strain evidence="12 13">OB21 GAM 11</strain>
    </source>
</reference>
<protein>
    <recommendedName>
        <fullName evidence="11">ABC transmembrane type-1 domain-containing protein</fullName>
    </recommendedName>
</protein>
<accession>A0A369NZ78</accession>
<dbReference type="InterPro" id="IPR043429">
    <property type="entry name" value="ArtM/GltK/GlnP/TcyL/YhdX-like"/>
</dbReference>
<feature type="region of interest" description="Disordered" evidence="10">
    <location>
        <begin position="313"/>
        <end position="336"/>
    </location>
</feature>
<evidence type="ECO:0000256" key="4">
    <source>
        <dbReference type="ARBA" id="ARBA00022475"/>
    </source>
</evidence>
<dbReference type="SUPFAM" id="SSF161098">
    <property type="entry name" value="MetI-like"/>
    <property type="match status" value="1"/>
</dbReference>
<evidence type="ECO:0000256" key="10">
    <source>
        <dbReference type="SAM" id="MobiDB-lite"/>
    </source>
</evidence>
<dbReference type="Pfam" id="PF00528">
    <property type="entry name" value="BPD_transp_1"/>
    <property type="match status" value="1"/>
</dbReference>
<evidence type="ECO:0000256" key="8">
    <source>
        <dbReference type="ARBA" id="ARBA00023136"/>
    </source>
</evidence>
<dbReference type="AlphaFoldDB" id="A0A369NZ78"/>
<comment type="similarity">
    <text evidence="2">Belongs to the binding-protein-dependent transport system permease family. HisMQ subfamily.</text>
</comment>
<comment type="subcellular location">
    <subcellularLocation>
        <location evidence="1 9">Cell membrane</location>
        <topology evidence="1 9">Multi-pass membrane protein</topology>
    </subcellularLocation>
</comment>
<feature type="compositionally biased region" description="Basic residues" evidence="10">
    <location>
        <begin position="323"/>
        <end position="336"/>
    </location>
</feature>
<proteinExistence type="inferred from homology"/>
<evidence type="ECO:0000256" key="6">
    <source>
        <dbReference type="ARBA" id="ARBA00022970"/>
    </source>
</evidence>
<keyword evidence="5 9" id="KW-0812">Transmembrane</keyword>
<keyword evidence="6" id="KW-0029">Amino-acid transport</keyword>
<gene>
    <name evidence="12" type="ORF">C1850_09165</name>
</gene>
<dbReference type="GO" id="GO:0043190">
    <property type="term" value="C:ATP-binding cassette (ABC) transporter complex"/>
    <property type="evidence" value="ECO:0007669"/>
    <property type="project" value="InterPro"/>
</dbReference>
<keyword evidence="8 9" id="KW-0472">Membrane</keyword>
<name>A0A369NZ78_9ACTN</name>
<dbReference type="Proteomes" id="UP000253805">
    <property type="component" value="Unassembled WGS sequence"/>
</dbReference>
<sequence>MTEIFAPYKWEALFARWPDILAAFGMTAAISALALVIALVLGFVFGVFAVSRFRILRALTRVYVETVQNIPLLLQVFVLYAVFPLIGLTIASFWIGVIAIGAYHGGYMSEVVRSGIGSVHRGQFEAAKSQGFSPVQTMTLIILPQAMRIILPPLAVQAANLVKNTSVLALIAGGELMYFANSFAGDTSYYGPAYVAAAVLYFAICFPLSRGAVYLEHRMGAHRHVATGDATEELAADAVEVTPGTHDITGHAAAQAMAAGVTTMVEGTSTLVPPVADKGRYLTYAELYGIDAPAWPDRRTVAPRTPRNRRGIARVRGAIGRTGGRRKGKGRRGGRK</sequence>
<evidence type="ECO:0000256" key="7">
    <source>
        <dbReference type="ARBA" id="ARBA00022989"/>
    </source>
</evidence>
<dbReference type="InterPro" id="IPR035906">
    <property type="entry name" value="MetI-like_sf"/>
</dbReference>